<name>A0A6M5YD76_9BACT</name>
<keyword evidence="2" id="KW-1185">Reference proteome</keyword>
<evidence type="ECO:0000313" key="1">
    <source>
        <dbReference type="EMBL" id="QJW91266.1"/>
    </source>
</evidence>
<accession>A0A6M5YD76</accession>
<protein>
    <submittedName>
        <fullName evidence="1">Uncharacterized protein</fullName>
    </submittedName>
</protein>
<reference evidence="1 2" key="1">
    <citation type="submission" date="2020-05" db="EMBL/GenBank/DDBJ databases">
        <title>Genome sequencing of Spirosoma sp. TS118.</title>
        <authorList>
            <person name="Lee J.-H."/>
            <person name="Jeong S."/>
            <person name="Zhao L."/>
            <person name="Jung J.-H."/>
            <person name="Kim M.-K."/>
            <person name="Lim S."/>
        </authorList>
    </citation>
    <scope>NUCLEOTIDE SEQUENCE [LARGE SCALE GENOMIC DNA]</scope>
    <source>
        <strain evidence="1 2">TS118</strain>
    </source>
</reference>
<dbReference type="EMBL" id="CP053435">
    <property type="protein sequence ID" value="QJW91266.1"/>
    <property type="molecule type" value="Genomic_DNA"/>
</dbReference>
<organism evidence="1 2">
    <name type="scientific">Spirosoma taeanense</name>
    <dbReference type="NCBI Taxonomy" id="2735870"/>
    <lineage>
        <taxon>Bacteria</taxon>
        <taxon>Pseudomonadati</taxon>
        <taxon>Bacteroidota</taxon>
        <taxon>Cytophagia</taxon>
        <taxon>Cytophagales</taxon>
        <taxon>Cytophagaceae</taxon>
        <taxon>Spirosoma</taxon>
    </lineage>
</organism>
<dbReference type="RefSeq" id="WP_171741113.1">
    <property type="nucleotide sequence ID" value="NZ_CP053435.1"/>
</dbReference>
<proteinExistence type="predicted"/>
<dbReference type="KEGG" id="stae:HNV11_18735"/>
<dbReference type="Proteomes" id="UP000502756">
    <property type="component" value="Chromosome"/>
</dbReference>
<dbReference type="AlphaFoldDB" id="A0A6M5YD76"/>
<gene>
    <name evidence="1" type="ORF">HNV11_18735</name>
</gene>
<sequence length="354" mass="41137">MLTEIKEQAWLDRIRGGYQDGLRLKAHYMSAEPVRQYIADACQAMNIRYYGTICDNALDATVQYVCKASGPINLARFDSRFRDLFHEQLLIYTFRKQTSAEQSRNRNGLMQVLHTSDDIIRRTLMNQFDRLEAAEIDDIVRDSIEIFLRRLNDPLFKLTSSVHTYLLNTAVHLAQQGVEKKRQAPKLIKSLDRADSPPIWHEQIRQRVLDAVNQYIQQQESSTCQAFLEVYWQLKSPFDFTDPITRQPIRETLIQERLSITPVQLARLKASTLKLTQTEVLQLISGKKRRKQKVQAFYQDCLASLLDYVAKRANLPLLFRQTDGKKDEKPTTDFKKLVIRWMKSAQTTSMTSSS</sequence>
<evidence type="ECO:0000313" key="2">
    <source>
        <dbReference type="Proteomes" id="UP000502756"/>
    </source>
</evidence>